<evidence type="ECO:0000313" key="2">
    <source>
        <dbReference type="Proteomes" id="UP000759537"/>
    </source>
</evidence>
<proteinExistence type="predicted"/>
<dbReference type="AlphaFoldDB" id="A0A9P5MRB6"/>
<gene>
    <name evidence="1" type="ORF">DFH94DRAFT_684522</name>
</gene>
<comment type="caution">
    <text evidence="1">The sequence shown here is derived from an EMBL/GenBank/DDBJ whole genome shotgun (WGS) entry which is preliminary data.</text>
</comment>
<reference evidence="1" key="2">
    <citation type="journal article" date="2020" name="Nat. Commun.">
        <title>Large-scale genome sequencing of mycorrhizal fungi provides insights into the early evolution of symbiotic traits.</title>
        <authorList>
            <person name="Miyauchi S."/>
            <person name="Kiss E."/>
            <person name="Kuo A."/>
            <person name="Drula E."/>
            <person name="Kohler A."/>
            <person name="Sanchez-Garcia M."/>
            <person name="Morin E."/>
            <person name="Andreopoulos B."/>
            <person name="Barry K.W."/>
            <person name="Bonito G."/>
            <person name="Buee M."/>
            <person name="Carver A."/>
            <person name="Chen C."/>
            <person name="Cichocki N."/>
            <person name="Clum A."/>
            <person name="Culley D."/>
            <person name="Crous P.W."/>
            <person name="Fauchery L."/>
            <person name="Girlanda M."/>
            <person name="Hayes R.D."/>
            <person name="Keri Z."/>
            <person name="LaButti K."/>
            <person name="Lipzen A."/>
            <person name="Lombard V."/>
            <person name="Magnuson J."/>
            <person name="Maillard F."/>
            <person name="Murat C."/>
            <person name="Nolan M."/>
            <person name="Ohm R.A."/>
            <person name="Pangilinan J."/>
            <person name="Pereira M.F."/>
            <person name="Perotto S."/>
            <person name="Peter M."/>
            <person name="Pfister S."/>
            <person name="Riley R."/>
            <person name="Sitrit Y."/>
            <person name="Stielow J.B."/>
            <person name="Szollosi G."/>
            <person name="Zifcakova L."/>
            <person name="Stursova M."/>
            <person name="Spatafora J.W."/>
            <person name="Tedersoo L."/>
            <person name="Vaario L.M."/>
            <person name="Yamada A."/>
            <person name="Yan M."/>
            <person name="Wang P."/>
            <person name="Xu J."/>
            <person name="Bruns T."/>
            <person name="Baldrian P."/>
            <person name="Vilgalys R."/>
            <person name="Dunand C."/>
            <person name="Henrissat B."/>
            <person name="Grigoriev I.V."/>
            <person name="Hibbett D."/>
            <person name="Nagy L.G."/>
            <person name="Martin F.M."/>
        </authorList>
    </citation>
    <scope>NUCLEOTIDE SEQUENCE</scope>
    <source>
        <strain evidence="1">Prilba</strain>
    </source>
</reference>
<keyword evidence="2" id="KW-1185">Reference proteome</keyword>
<organism evidence="1 2">
    <name type="scientific">Russula ochroleuca</name>
    <dbReference type="NCBI Taxonomy" id="152965"/>
    <lineage>
        <taxon>Eukaryota</taxon>
        <taxon>Fungi</taxon>
        <taxon>Dikarya</taxon>
        <taxon>Basidiomycota</taxon>
        <taxon>Agaricomycotina</taxon>
        <taxon>Agaricomycetes</taxon>
        <taxon>Russulales</taxon>
        <taxon>Russulaceae</taxon>
        <taxon>Russula</taxon>
    </lineage>
</organism>
<protein>
    <submittedName>
        <fullName evidence="1">Uncharacterized protein</fullName>
    </submittedName>
</protein>
<reference evidence="1" key="1">
    <citation type="submission" date="2019-10" db="EMBL/GenBank/DDBJ databases">
        <authorList>
            <consortium name="DOE Joint Genome Institute"/>
            <person name="Kuo A."/>
            <person name="Miyauchi S."/>
            <person name="Kiss E."/>
            <person name="Drula E."/>
            <person name="Kohler A."/>
            <person name="Sanchez-Garcia M."/>
            <person name="Andreopoulos B."/>
            <person name="Barry K.W."/>
            <person name="Bonito G."/>
            <person name="Buee M."/>
            <person name="Carver A."/>
            <person name="Chen C."/>
            <person name="Cichocki N."/>
            <person name="Clum A."/>
            <person name="Culley D."/>
            <person name="Crous P.W."/>
            <person name="Fauchery L."/>
            <person name="Girlanda M."/>
            <person name="Hayes R."/>
            <person name="Keri Z."/>
            <person name="LaButti K."/>
            <person name="Lipzen A."/>
            <person name="Lombard V."/>
            <person name="Magnuson J."/>
            <person name="Maillard F."/>
            <person name="Morin E."/>
            <person name="Murat C."/>
            <person name="Nolan M."/>
            <person name="Ohm R."/>
            <person name="Pangilinan J."/>
            <person name="Pereira M."/>
            <person name="Perotto S."/>
            <person name="Peter M."/>
            <person name="Riley R."/>
            <person name="Sitrit Y."/>
            <person name="Stielow B."/>
            <person name="Szollosi G."/>
            <person name="Zifcakova L."/>
            <person name="Stursova M."/>
            <person name="Spatafora J.W."/>
            <person name="Tedersoo L."/>
            <person name="Vaario L.-M."/>
            <person name="Yamada A."/>
            <person name="Yan M."/>
            <person name="Wang P."/>
            <person name="Xu J."/>
            <person name="Bruns T."/>
            <person name="Baldrian P."/>
            <person name="Vilgalys R."/>
            <person name="Henrissat B."/>
            <person name="Grigoriev I.V."/>
            <person name="Hibbett D."/>
            <person name="Nagy L.G."/>
            <person name="Martin F.M."/>
        </authorList>
    </citation>
    <scope>NUCLEOTIDE SEQUENCE</scope>
    <source>
        <strain evidence="1">Prilba</strain>
    </source>
</reference>
<name>A0A9P5MRB6_9AGAM</name>
<evidence type="ECO:0000313" key="1">
    <source>
        <dbReference type="EMBL" id="KAF8473083.1"/>
    </source>
</evidence>
<accession>A0A9P5MRB6</accession>
<sequence length="201" mass="22012">MHTGPWLREVTAPPHPANEFQHCDVPPNFATCKARAQLYMDRTAERKPNPLDQILLLPESSLHDAVKRMCYLDVPLRGRQYAARVVHPRQPEPLSTMPVAEKEDLQRRTICSGGPNTGLAKLPSARCEEPLPASEKSPFVIRSPLIAKATPRRIDAAAACARPQTTARRTPSRVALHSPSFFLSMHGAAPPAAARPGLRGA</sequence>
<dbReference type="Proteomes" id="UP000759537">
    <property type="component" value="Unassembled WGS sequence"/>
</dbReference>
<dbReference type="EMBL" id="WHVB01000019">
    <property type="protein sequence ID" value="KAF8473083.1"/>
    <property type="molecule type" value="Genomic_DNA"/>
</dbReference>